<evidence type="ECO:0000313" key="2">
    <source>
        <dbReference type="EMBL" id="NDY90982.1"/>
    </source>
</evidence>
<dbReference type="Pfam" id="PF09626">
    <property type="entry name" value="DHC"/>
    <property type="match status" value="1"/>
</dbReference>
<feature type="chain" id="PRO_5028948788" evidence="1">
    <location>
        <begin position="35"/>
        <end position="164"/>
    </location>
</feature>
<sequence length="164" mass="18167">MTARPPQPSRNLRRHTALLMLTALAALASPGAWADDHGPRVRMPERYRQECAACHAAFPAQGLPTASWQRLMARLPQHFGSDASLDADTAADISAYLQAGASRRAQDTPPEDRLTRSAWFQREHREVRPEVWQRPAIGKASQCAACHAGAAEGRYAEHEIRIPR</sequence>
<reference evidence="2 3" key="1">
    <citation type="submission" date="2020-02" db="EMBL/GenBank/DDBJ databases">
        <title>Ideonella bacterium strain TBM-1.</title>
        <authorList>
            <person name="Chen W.-M."/>
        </authorList>
    </citation>
    <scope>NUCLEOTIDE SEQUENCE [LARGE SCALE GENOMIC DNA]</scope>
    <source>
        <strain evidence="2 3">TBM-1</strain>
    </source>
</reference>
<evidence type="ECO:0000313" key="3">
    <source>
        <dbReference type="Proteomes" id="UP000484255"/>
    </source>
</evidence>
<feature type="signal peptide" evidence="1">
    <location>
        <begin position="1"/>
        <end position="34"/>
    </location>
</feature>
<dbReference type="EMBL" id="JAAGOH010000006">
    <property type="protein sequence ID" value="NDY90982.1"/>
    <property type="molecule type" value="Genomic_DNA"/>
</dbReference>
<dbReference type="AlphaFoldDB" id="A0A7C9TJ82"/>
<accession>A0A7C9TJ82</accession>
<dbReference type="RefSeq" id="WP_163456836.1">
    <property type="nucleotide sequence ID" value="NZ_JAAGOH010000006.1"/>
</dbReference>
<evidence type="ECO:0000256" key="1">
    <source>
        <dbReference type="SAM" id="SignalP"/>
    </source>
</evidence>
<keyword evidence="3" id="KW-1185">Reference proteome</keyword>
<gene>
    <name evidence="2" type="ORF">G3A44_07210</name>
</gene>
<dbReference type="InterPro" id="IPR018588">
    <property type="entry name" value="Dihaem_cytochrome-c"/>
</dbReference>
<comment type="caution">
    <text evidence="2">The sequence shown here is derived from an EMBL/GenBank/DDBJ whole genome shotgun (WGS) entry which is preliminary data.</text>
</comment>
<keyword evidence="1" id="KW-0732">Signal</keyword>
<organism evidence="2 3">
    <name type="scientific">Ideonella livida</name>
    <dbReference type="NCBI Taxonomy" id="2707176"/>
    <lineage>
        <taxon>Bacteria</taxon>
        <taxon>Pseudomonadati</taxon>
        <taxon>Pseudomonadota</taxon>
        <taxon>Betaproteobacteria</taxon>
        <taxon>Burkholderiales</taxon>
        <taxon>Sphaerotilaceae</taxon>
        <taxon>Ideonella</taxon>
    </lineage>
</organism>
<dbReference type="Proteomes" id="UP000484255">
    <property type="component" value="Unassembled WGS sequence"/>
</dbReference>
<proteinExistence type="predicted"/>
<name>A0A7C9TJ82_9BURK</name>
<protein>
    <submittedName>
        <fullName evidence="2">Cytochrome C</fullName>
    </submittedName>
</protein>